<dbReference type="GO" id="GO:0042175">
    <property type="term" value="C:nuclear outer membrane-endoplasmic reticulum membrane network"/>
    <property type="evidence" value="ECO:0007669"/>
    <property type="project" value="TreeGrafter"/>
</dbReference>
<dbReference type="Proteomes" id="UP000018144">
    <property type="component" value="Unassembled WGS sequence"/>
</dbReference>
<dbReference type="EMBL" id="HF935976">
    <property type="protein sequence ID" value="CCX32988.1"/>
    <property type="molecule type" value="Genomic_DNA"/>
</dbReference>
<dbReference type="PANTHER" id="PTHR31027:SF2">
    <property type="entry name" value="LEBERCILIN DOMAIN-CONTAINING PROTEIN"/>
    <property type="match status" value="1"/>
</dbReference>
<dbReference type="AlphaFoldDB" id="U4LM23"/>
<dbReference type="eggNOG" id="ENOG502QRKP">
    <property type="taxonomic scope" value="Eukaryota"/>
</dbReference>
<dbReference type="OrthoDB" id="2195113at2759"/>
<feature type="coiled-coil region" evidence="1">
    <location>
        <begin position="188"/>
        <end position="222"/>
    </location>
</feature>
<keyword evidence="4" id="KW-1185">Reference proteome</keyword>
<gene>
    <name evidence="3" type="ORF">PCON_14013</name>
</gene>
<dbReference type="GO" id="GO:0005783">
    <property type="term" value="C:endoplasmic reticulum"/>
    <property type="evidence" value="ECO:0007669"/>
    <property type="project" value="TreeGrafter"/>
</dbReference>
<evidence type="ECO:0000256" key="1">
    <source>
        <dbReference type="SAM" id="Coils"/>
    </source>
</evidence>
<dbReference type="InterPro" id="IPR039604">
    <property type="entry name" value="Bfr1"/>
</dbReference>
<evidence type="ECO:0000313" key="3">
    <source>
        <dbReference type="EMBL" id="CCX32988.1"/>
    </source>
</evidence>
<proteinExistence type="predicted"/>
<dbReference type="PANTHER" id="PTHR31027">
    <property type="entry name" value="NUCLEAR SEGREGATION PROTEIN BFR1"/>
    <property type="match status" value="1"/>
</dbReference>
<dbReference type="GO" id="GO:1990904">
    <property type="term" value="C:ribonucleoprotein complex"/>
    <property type="evidence" value="ECO:0007669"/>
    <property type="project" value="TreeGrafter"/>
</dbReference>
<dbReference type="GO" id="GO:0008298">
    <property type="term" value="P:intracellular mRNA localization"/>
    <property type="evidence" value="ECO:0007669"/>
    <property type="project" value="TreeGrafter"/>
</dbReference>
<evidence type="ECO:0000256" key="2">
    <source>
        <dbReference type="SAM" id="MobiDB-lite"/>
    </source>
</evidence>
<evidence type="ECO:0000313" key="4">
    <source>
        <dbReference type="Proteomes" id="UP000018144"/>
    </source>
</evidence>
<feature type="region of interest" description="Disordered" evidence="2">
    <location>
        <begin position="360"/>
        <end position="384"/>
    </location>
</feature>
<reference evidence="3 4" key="1">
    <citation type="journal article" date="2013" name="PLoS Genet.">
        <title>The genome and development-dependent transcriptomes of Pyronema confluens: a window into fungal evolution.</title>
        <authorList>
            <person name="Traeger S."/>
            <person name="Altegoer F."/>
            <person name="Freitag M."/>
            <person name="Gabaldon T."/>
            <person name="Kempken F."/>
            <person name="Kumar A."/>
            <person name="Marcet-Houben M."/>
            <person name="Poggeler S."/>
            <person name="Stajich J.E."/>
            <person name="Nowrousian M."/>
        </authorList>
    </citation>
    <scope>NUCLEOTIDE SEQUENCE [LARGE SCALE GENOMIC DNA]</scope>
    <source>
        <strain evidence="4">CBS 100304</strain>
        <tissue evidence="3">Vegetative mycelium</tissue>
    </source>
</reference>
<name>U4LM23_PYROM</name>
<accession>U4LM23</accession>
<organism evidence="3 4">
    <name type="scientific">Pyronema omphalodes (strain CBS 100304)</name>
    <name type="common">Pyronema confluens</name>
    <dbReference type="NCBI Taxonomy" id="1076935"/>
    <lineage>
        <taxon>Eukaryota</taxon>
        <taxon>Fungi</taxon>
        <taxon>Dikarya</taxon>
        <taxon>Ascomycota</taxon>
        <taxon>Pezizomycotina</taxon>
        <taxon>Pezizomycetes</taxon>
        <taxon>Pezizales</taxon>
        <taxon>Pyronemataceae</taxon>
        <taxon>Pyronema</taxon>
    </lineage>
</organism>
<dbReference type="GO" id="GO:0003729">
    <property type="term" value="F:mRNA binding"/>
    <property type="evidence" value="ECO:0007669"/>
    <property type="project" value="TreeGrafter"/>
</dbReference>
<dbReference type="STRING" id="1076935.U4LM23"/>
<keyword evidence="1" id="KW-0175">Coiled coil</keyword>
<sequence length="493" mass="55286">MATVTPTTVEAKKPVVVKPERPDEEAFKKAEAALKKEHADIMAKFKANQTILDTAQPGVKNPRMEELKVELNDIRAQQKAKKNTREKDEELIKALTNSINTRVKDMNTKRGGMAYRSIADLEAAVEKLEKKVSSGTMMIVEEKRALQEISQLNKQKKNFAAFEEQQAAIDADRVKLKAMKDKKQDPEAKQLSDLYDEKDKEFKALKAEADAVFSNLNKLRDERTRLNDLQKSKWNALKKLQDDFYQGRAAFRAYEKEARKIRDERRAKEQAEYVLKKKLAAASERMEAASQPAFASEIMSCEGLIAYFDPSSAEAARKAKLAATPRELAAKATREAAAYEGKKPVKVLVREEEEYFVATGGKKGKKGRKAAPAPAATEEKEVAPTTRKINLDIGLLEELSRVDVFVPSSRDEVPKVLEILHEKLQWYKDNQDRVTKENIAKAQKEIDRLEKEDEAAAAPAAEVSEPASPAAEEPATEAPVEEEEKKEETVAEA</sequence>
<protein>
    <submittedName>
        <fullName evidence="3">Similar to Uncharacterized protein C458.02c acc. no. Q9P3W6</fullName>
    </submittedName>
</protein>
<feature type="region of interest" description="Disordered" evidence="2">
    <location>
        <begin position="445"/>
        <end position="493"/>
    </location>
</feature>
<dbReference type="OMA" id="AHWKEDQ"/>
<feature type="compositionally biased region" description="Low complexity" evidence="2">
    <location>
        <begin position="456"/>
        <end position="478"/>
    </location>
</feature>